<name>A0A8S3Y872_PARAO</name>
<dbReference type="EMBL" id="CAJQZP010001668">
    <property type="protein sequence ID" value="CAG5058210.1"/>
    <property type="molecule type" value="Genomic_DNA"/>
</dbReference>
<keyword evidence="4" id="KW-1185">Reference proteome</keyword>
<dbReference type="Proteomes" id="UP000691718">
    <property type="component" value="Unassembled WGS sequence"/>
</dbReference>
<feature type="region of interest" description="Disordered" evidence="2">
    <location>
        <begin position="104"/>
        <end position="126"/>
    </location>
</feature>
<feature type="coiled-coil region" evidence="1">
    <location>
        <begin position="214"/>
        <end position="241"/>
    </location>
</feature>
<evidence type="ECO:0000313" key="3">
    <source>
        <dbReference type="EMBL" id="CAG5058210.1"/>
    </source>
</evidence>
<dbReference type="AlphaFoldDB" id="A0A8S3Y872"/>
<protein>
    <submittedName>
        <fullName evidence="3">(apollo) hypothetical protein</fullName>
    </submittedName>
</protein>
<reference evidence="3" key="1">
    <citation type="submission" date="2021-04" db="EMBL/GenBank/DDBJ databases">
        <authorList>
            <person name="Tunstrom K."/>
        </authorList>
    </citation>
    <scope>NUCLEOTIDE SEQUENCE</scope>
</reference>
<dbReference type="OrthoDB" id="2194416at2759"/>
<sequence length="497" mass="55285">MNTNALRAYFGAKGGEVGGLAYQARMHRLFAELEPSLTVAEQNLADRVRYILRSNIFDVAEIERLRREAVPSSDENATAEDAAPQFAERPANVNAAMNTPMCPKQAESGCREGSETNAGDLFGSQPGPLRDGLNSFWCRIGSVPYYRRQTLRATGQSSAIPAWRIRIEERIAKARALIGRLICFRSGNNKPRIVRTVRMAFAGTNVSLSQPDIMQKLTERIDDLKQRIAAWGKRIRRYNERSTRFNQNRLFQSDQKRLYKSLERPMVSGTGPAPNQADTVAFWSGLWSEPINHSEGPWTEVVASQCASITPMEPVIITPDDVAEAVRRAPNWKSPGLDGLNHYWLKGFVVCHTVLARQFQEALNQKSLPSLFTTGITHLVPKDQSSFISLIYSLMKSRSSSCIMVRSSTRDTHEPEQPLCAATEATMAACLDVPCFPRRDVTLASAWALLVGVDGRTGVFELSLRGFLLRHSGHIQLILVSEESLSNSVGETPTHRP</sequence>
<organism evidence="3 4">
    <name type="scientific">Parnassius apollo</name>
    <name type="common">Apollo butterfly</name>
    <name type="synonym">Papilio apollo</name>
    <dbReference type="NCBI Taxonomy" id="110799"/>
    <lineage>
        <taxon>Eukaryota</taxon>
        <taxon>Metazoa</taxon>
        <taxon>Ecdysozoa</taxon>
        <taxon>Arthropoda</taxon>
        <taxon>Hexapoda</taxon>
        <taxon>Insecta</taxon>
        <taxon>Pterygota</taxon>
        <taxon>Neoptera</taxon>
        <taxon>Endopterygota</taxon>
        <taxon>Lepidoptera</taxon>
        <taxon>Glossata</taxon>
        <taxon>Ditrysia</taxon>
        <taxon>Papilionoidea</taxon>
        <taxon>Papilionidae</taxon>
        <taxon>Parnassiinae</taxon>
        <taxon>Parnassini</taxon>
        <taxon>Parnassius</taxon>
        <taxon>Parnassius</taxon>
    </lineage>
</organism>
<accession>A0A8S3Y872</accession>
<keyword evidence="1" id="KW-0175">Coiled coil</keyword>
<evidence type="ECO:0000256" key="1">
    <source>
        <dbReference type="SAM" id="Coils"/>
    </source>
</evidence>
<proteinExistence type="predicted"/>
<comment type="caution">
    <text evidence="3">The sequence shown here is derived from an EMBL/GenBank/DDBJ whole genome shotgun (WGS) entry which is preliminary data.</text>
</comment>
<gene>
    <name evidence="3" type="ORF">PAPOLLO_LOCUS27472</name>
</gene>
<evidence type="ECO:0000256" key="2">
    <source>
        <dbReference type="SAM" id="MobiDB-lite"/>
    </source>
</evidence>
<evidence type="ECO:0000313" key="4">
    <source>
        <dbReference type="Proteomes" id="UP000691718"/>
    </source>
</evidence>